<evidence type="ECO:0000256" key="2">
    <source>
        <dbReference type="ARBA" id="ARBA00022475"/>
    </source>
</evidence>
<evidence type="ECO:0000256" key="5">
    <source>
        <dbReference type="ARBA" id="ARBA00023136"/>
    </source>
</evidence>
<feature type="transmembrane region" description="Helical" evidence="6">
    <location>
        <begin position="41"/>
        <end position="64"/>
    </location>
</feature>
<dbReference type="NCBIfam" id="NF004414">
    <property type="entry name" value="PRK05760.1"/>
    <property type="match status" value="1"/>
</dbReference>
<comment type="caution">
    <text evidence="7">The sequence shown here is derived from an EMBL/GenBank/DDBJ whole genome shotgun (WGS) entry which is preliminary data.</text>
</comment>
<reference evidence="7 8" key="1">
    <citation type="submission" date="2016-05" db="EMBL/GenBank/DDBJ databases">
        <title>Genomic Taxonomy of the Vibrionaceae.</title>
        <authorList>
            <person name="Gomez-Gil B."/>
            <person name="Enciso-Ibarra J."/>
        </authorList>
    </citation>
    <scope>NUCLEOTIDE SEQUENCE [LARGE SCALE GENOMIC DNA]</scope>
    <source>
        <strain evidence="7 8">CAIM 1920</strain>
    </source>
</reference>
<dbReference type="EMBL" id="LYBM01000027">
    <property type="protein sequence ID" value="ODA32015.1"/>
    <property type="molecule type" value="Genomic_DNA"/>
</dbReference>
<name>A0A1C3EFJ7_9GAMM</name>
<dbReference type="GO" id="GO:0005886">
    <property type="term" value="C:plasma membrane"/>
    <property type="evidence" value="ECO:0007669"/>
    <property type="project" value="UniProtKB-SubCell"/>
</dbReference>
<dbReference type="Pfam" id="PF03899">
    <property type="entry name" value="ATP-synt_I"/>
    <property type="match status" value="1"/>
</dbReference>
<evidence type="ECO:0000256" key="4">
    <source>
        <dbReference type="ARBA" id="ARBA00022989"/>
    </source>
</evidence>
<dbReference type="OrthoDB" id="5702716at2"/>
<feature type="transmembrane region" description="Helical" evidence="6">
    <location>
        <begin position="104"/>
        <end position="125"/>
    </location>
</feature>
<feature type="transmembrane region" description="Helical" evidence="6">
    <location>
        <begin position="16"/>
        <end position="35"/>
    </location>
</feature>
<dbReference type="Proteomes" id="UP000094936">
    <property type="component" value="Unassembled WGS sequence"/>
</dbReference>
<proteinExistence type="predicted"/>
<sequence>MVSTLARPGRRLAKRLLLLQAGVVLATAIVMTVVINVDWGISALIGGGIFVVANTAFAMCAFLFSGARAAKAVVSSFYGGEVLKILLTVCLFSVVYLYAEVELVPLKLTYLLVLGVNILAPVLFINNNK</sequence>
<keyword evidence="4 6" id="KW-1133">Transmembrane helix</keyword>
<evidence type="ECO:0000256" key="1">
    <source>
        <dbReference type="ARBA" id="ARBA00004651"/>
    </source>
</evidence>
<gene>
    <name evidence="7" type="ORF">A8L45_14475</name>
</gene>
<dbReference type="InterPro" id="IPR005598">
    <property type="entry name" value="ATP_synth_I"/>
</dbReference>
<evidence type="ECO:0000256" key="3">
    <source>
        <dbReference type="ARBA" id="ARBA00022692"/>
    </source>
</evidence>
<comment type="subcellular location">
    <subcellularLocation>
        <location evidence="1">Cell membrane</location>
        <topology evidence="1">Multi-pass membrane protein</topology>
    </subcellularLocation>
</comment>
<dbReference type="RefSeq" id="WP_068903497.1">
    <property type="nucleotide sequence ID" value="NZ_JBHUIF010000021.1"/>
</dbReference>
<dbReference type="AlphaFoldDB" id="A0A1C3EFJ7"/>
<keyword evidence="8" id="KW-1185">Reference proteome</keyword>
<feature type="transmembrane region" description="Helical" evidence="6">
    <location>
        <begin position="76"/>
        <end position="98"/>
    </location>
</feature>
<dbReference type="STRING" id="1080227.A8L45_14475"/>
<accession>A0A1C3EFJ7</accession>
<keyword evidence="5 6" id="KW-0472">Membrane</keyword>
<protein>
    <submittedName>
        <fullName evidence="7">ATP F0F1 synthase subunit I</fullName>
    </submittedName>
</protein>
<evidence type="ECO:0000313" key="8">
    <source>
        <dbReference type="Proteomes" id="UP000094936"/>
    </source>
</evidence>
<organism evidence="7 8">
    <name type="scientific">Veronia pacifica</name>
    <dbReference type="NCBI Taxonomy" id="1080227"/>
    <lineage>
        <taxon>Bacteria</taxon>
        <taxon>Pseudomonadati</taxon>
        <taxon>Pseudomonadota</taxon>
        <taxon>Gammaproteobacteria</taxon>
        <taxon>Vibrionales</taxon>
        <taxon>Vibrionaceae</taxon>
        <taxon>Veronia</taxon>
    </lineage>
</organism>
<keyword evidence="3 6" id="KW-0812">Transmembrane</keyword>
<evidence type="ECO:0000256" key="6">
    <source>
        <dbReference type="SAM" id="Phobius"/>
    </source>
</evidence>
<evidence type="ECO:0000313" key="7">
    <source>
        <dbReference type="EMBL" id="ODA32015.1"/>
    </source>
</evidence>
<keyword evidence="2" id="KW-1003">Cell membrane</keyword>